<dbReference type="Proteomes" id="UP000824164">
    <property type="component" value="Unassembled WGS sequence"/>
</dbReference>
<evidence type="ECO:0000259" key="1">
    <source>
        <dbReference type="Pfam" id="PF09359"/>
    </source>
</evidence>
<dbReference type="AlphaFoldDB" id="A0A9D1KX01"/>
<evidence type="ECO:0000313" key="3">
    <source>
        <dbReference type="Proteomes" id="UP000824164"/>
    </source>
</evidence>
<reference evidence="2" key="1">
    <citation type="submission" date="2020-10" db="EMBL/GenBank/DDBJ databases">
        <authorList>
            <person name="Gilroy R."/>
        </authorList>
    </citation>
    <scope>NUCLEOTIDE SEQUENCE</scope>
    <source>
        <strain evidence="2">CHK187-14744</strain>
    </source>
</reference>
<reference evidence="2" key="2">
    <citation type="journal article" date="2021" name="PeerJ">
        <title>Extensive microbial diversity within the chicken gut microbiome revealed by metagenomics and culture.</title>
        <authorList>
            <person name="Gilroy R."/>
            <person name="Ravi A."/>
            <person name="Getino M."/>
            <person name="Pursley I."/>
            <person name="Horton D.L."/>
            <person name="Alikhan N.F."/>
            <person name="Baker D."/>
            <person name="Gharbi K."/>
            <person name="Hall N."/>
            <person name="Watson M."/>
            <person name="Adriaenssens E.M."/>
            <person name="Foster-Nyarko E."/>
            <person name="Jarju S."/>
            <person name="Secka A."/>
            <person name="Antonio M."/>
            <person name="Oren A."/>
            <person name="Chaudhuri R.R."/>
            <person name="La Ragione R."/>
            <person name="Hildebrand F."/>
            <person name="Pallen M.J."/>
        </authorList>
    </citation>
    <scope>NUCLEOTIDE SEQUENCE</scope>
    <source>
        <strain evidence="2">CHK187-14744</strain>
    </source>
</reference>
<dbReference type="EMBL" id="DVLT01000071">
    <property type="protein sequence ID" value="HIU03771.1"/>
    <property type="molecule type" value="Genomic_DNA"/>
</dbReference>
<proteinExistence type="predicted"/>
<accession>A0A9D1KX01</accession>
<name>A0A9D1KX01_9FIRM</name>
<comment type="caution">
    <text evidence="2">The sequence shown here is derived from an EMBL/GenBank/DDBJ whole genome shotgun (WGS) entry which is preliminary data.</text>
</comment>
<feature type="domain" description="VTC" evidence="1">
    <location>
        <begin position="35"/>
        <end position="201"/>
    </location>
</feature>
<organism evidence="2 3">
    <name type="scientific">Candidatus Onthocola gallistercoris</name>
    <dbReference type="NCBI Taxonomy" id="2840876"/>
    <lineage>
        <taxon>Bacteria</taxon>
        <taxon>Bacillati</taxon>
        <taxon>Bacillota</taxon>
        <taxon>Bacilli</taxon>
        <taxon>Candidatus Onthocola</taxon>
    </lineage>
</organism>
<gene>
    <name evidence="2" type="ORF">IAB63_11025</name>
</gene>
<dbReference type="InterPro" id="IPR018966">
    <property type="entry name" value="VTC_domain"/>
</dbReference>
<sequence>MELEAYYETNNVITGKDYKKMIDSVERSPKGKLGRKNCIRKIYFNDDINYLEDADDSNRDVYSIVMIDGDMDHLMVEKKSRRDGIVYKSYAPLEKSECDRLLRGDVRWLRDSVYPVLNSLYLEVTINQLRVGVVVEYEREKYRLNGTEDYIEFDFSIRSVYGRRLEVLSPELPMKERLEPDHIVMTYKQSVSMPKFMEKVFKLASTTV</sequence>
<evidence type="ECO:0000313" key="2">
    <source>
        <dbReference type="EMBL" id="HIU03771.1"/>
    </source>
</evidence>
<protein>
    <recommendedName>
        <fullName evidence="1">VTC domain-containing protein</fullName>
    </recommendedName>
</protein>
<dbReference type="Pfam" id="PF09359">
    <property type="entry name" value="VTC"/>
    <property type="match status" value="1"/>
</dbReference>